<name>A0AAD2D1K4_EUPCR</name>
<sequence length="199" mass="23081">MYCSKSRNKSSPLGIGHYSFSTNKDLKVLNTRSNLQACSKNSRLKLNFSSFSRSRHTIQGTKAGLRYYKVQGLSRNNKCKGMISMLDLGTIMKKNQCKEMMKSCNIKSFLNRRNRNLIIKKDKQRKLLSKSTEKPMNIFVVANNPDNKHSVMRIGTNKPHSVFKIVDDHRYSPVIKLERNKASEMDAFLKRKLTKNFRR</sequence>
<dbReference type="Proteomes" id="UP001295684">
    <property type="component" value="Unassembled WGS sequence"/>
</dbReference>
<accession>A0AAD2D1K4</accession>
<dbReference type="EMBL" id="CAMPGE010018335">
    <property type="protein sequence ID" value="CAI2376761.1"/>
    <property type="molecule type" value="Genomic_DNA"/>
</dbReference>
<organism evidence="1 2">
    <name type="scientific">Euplotes crassus</name>
    <dbReference type="NCBI Taxonomy" id="5936"/>
    <lineage>
        <taxon>Eukaryota</taxon>
        <taxon>Sar</taxon>
        <taxon>Alveolata</taxon>
        <taxon>Ciliophora</taxon>
        <taxon>Intramacronucleata</taxon>
        <taxon>Spirotrichea</taxon>
        <taxon>Hypotrichia</taxon>
        <taxon>Euplotida</taxon>
        <taxon>Euplotidae</taxon>
        <taxon>Moneuplotes</taxon>
    </lineage>
</organism>
<dbReference type="AlphaFoldDB" id="A0AAD2D1K4"/>
<reference evidence="1" key="1">
    <citation type="submission" date="2023-07" db="EMBL/GenBank/DDBJ databases">
        <authorList>
            <consortium name="AG Swart"/>
            <person name="Singh M."/>
            <person name="Singh A."/>
            <person name="Seah K."/>
            <person name="Emmerich C."/>
        </authorList>
    </citation>
    <scope>NUCLEOTIDE SEQUENCE</scope>
    <source>
        <strain evidence="1">DP1</strain>
    </source>
</reference>
<protein>
    <submittedName>
        <fullName evidence="1">Uncharacterized protein</fullName>
    </submittedName>
</protein>
<evidence type="ECO:0000313" key="2">
    <source>
        <dbReference type="Proteomes" id="UP001295684"/>
    </source>
</evidence>
<gene>
    <name evidence="1" type="ORF">ECRASSUSDP1_LOCUS18136</name>
</gene>
<keyword evidence="2" id="KW-1185">Reference proteome</keyword>
<proteinExistence type="predicted"/>
<comment type="caution">
    <text evidence="1">The sequence shown here is derived from an EMBL/GenBank/DDBJ whole genome shotgun (WGS) entry which is preliminary data.</text>
</comment>
<evidence type="ECO:0000313" key="1">
    <source>
        <dbReference type="EMBL" id="CAI2376761.1"/>
    </source>
</evidence>